<comment type="subcellular location">
    <subcellularLocation>
        <location evidence="1">Membrane</location>
        <topology evidence="1">Single-pass type I membrane protein</topology>
    </subcellularLocation>
</comment>
<dbReference type="GO" id="GO:0042113">
    <property type="term" value="P:B cell activation"/>
    <property type="evidence" value="ECO:0007669"/>
    <property type="project" value="InterPro"/>
</dbReference>
<dbReference type="GO" id="GO:0010557">
    <property type="term" value="P:positive regulation of macromolecule biosynthetic process"/>
    <property type="evidence" value="ECO:0007669"/>
    <property type="project" value="UniProtKB-ARBA"/>
</dbReference>
<dbReference type="InterPro" id="IPR034021">
    <property type="entry name" value="TNFRSF5_N"/>
</dbReference>
<dbReference type="GeneID" id="103122460"/>
<accession>A0A1S3ACZ2</accession>
<evidence type="ECO:0000256" key="6">
    <source>
        <dbReference type="ARBA" id="ARBA00022859"/>
    </source>
</evidence>
<dbReference type="Gene3D" id="2.10.50.10">
    <property type="entry name" value="Tumor Necrosis Factor Receptor, subunit A, domain 2"/>
    <property type="match status" value="4"/>
</dbReference>
<name>A0A1S3ACZ2_ERIEU</name>
<evidence type="ECO:0000256" key="12">
    <source>
        <dbReference type="ARBA" id="ARBA00031089"/>
    </source>
</evidence>
<dbReference type="OrthoDB" id="9932129at2759"/>
<comment type="subunit">
    <text evidence="15">Monomer and homodimer. Interacts with TRAF1, TRAF2, TRAF3, TRAF5 and TRAF6. Interacts with TRAF6 and MAP3K8; the interaction is required for ERK activation.</text>
</comment>
<dbReference type="PRINTS" id="PR01922">
    <property type="entry name" value="TNFACTORR5"/>
</dbReference>
<keyword evidence="9 16" id="KW-1015">Disulfide bond</keyword>
<dbReference type="FunCoup" id="A0A1S3ACZ2">
    <property type="interactions" value="369"/>
</dbReference>
<keyword evidence="21" id="KW-1185">Reference proteome</keyword>
<dbReference type="Pfam" id="PF00020">
    <property type="entry name" value="TNFR_c6"/>
    <property type="match status" value="2"/>
</dbReference>
<dbReference type="PANTHER" id="PTHR46875">
    <property type="entry name" value="TUMOR NECROSIS FACTOR RECEPTOR SUPERFAMILY MEMBER 5"/>
    <property type="match status" value="1"/>
</dbReference>
<keyword evidence="5" id="KW-0677">Repeat</keyword>
<protein>
    <recommendedName>
        <fullName evidence="2">Tumor necrosis factor receptor superfamily member 5</fullName>
    </recommendedName>
    <alternativeName>
        <fullName evidence="12">B-cell surface antigen CD40</fullName>
    </alternativeName>
    <alternativeName>
        <fullName evidence="13">CD40L receptor</fullName>
    </alternativeName>
</protein>
<keyword evidence="8 18" id="KW-0472">Membrane</keyword>
<feature type="domain" description="TNFR-Cys" evidence="20">
    <location>
        <begin position="145"/>
        <end position="186"/>
    </location>
</feature>
<dbReference type="PROSITE" id="PS00652">
    <property type="entry name" value="TNFR_NGFR_1"/>
    <property type="match status" value="1"/>
</dbReference>
<evidence type="ECO:0000313" key="22">
    <source>
        <dbReference type="RefSeq" id="XP_007533138.1"/>
    </source>
</evidence>
<dbReference type="GO" id="GO:0038023">
    <property type="term" value="F:signaling receptor activity"/>
    <property type="evidence" value="ECO:0007669"/>
    <property type="project" value="InterPro"/>
</dbReference>
<dbReference type="CTD" id="958"/>
<evidence type="ECO:0000256" key="8">
    <source>
        <dbReference type="ARBA" id="ARBA00023136"/>
    </source>
</evidence>
<feature type="disulfide bond" evidence="16">
    <location>
        <begin position="38"/>
        <end position="51"/>
    </location>
</feature>
<keyword evidence="3 18" id="KW-0812">Transmembrane</keyword>
<feature type="signal peptide" evidence="19">
    <location>
        <begin position="1"/>
        <end position="20"/>
    </location>
</feature>
<dbReference type="GO" id="GO:0051240">
    <property type="term" value="P:positive regulation of multicellular organismal process"/>
    <property type="evidence" value="ECO:0007669"/>
    <property type="project" value="UniProtKB-ARBA"/>
</dbReference>
<evidence type="ECO:0000256" key="1">
    <source>
        <dbReference type="ARBA" id="ARBA00004479"/>
    </source>
</evidence>
<evidence type="ECO:0000256" key="4">
    <source>
        <dbReference type="ARBA" id="ARBA00022729"/>
    </source>
</evidence>
<dbReference type="GO" id="GO:0010468">
    <property type="term" value="P:regulation of gene expression"/>
    <property type="evidence" value="ECO:0007669"/>
    <property type="project" value="UniProtKB-ARBA"/>
</dbReference>
<feature type="domain" description="TNFR-Cys" evidence="20">
    <location>
        <begin position="25"/>
        <end position="59"/>
    </location>
</feature>
<evidence type="ECO:0000256" key="17">
    <source>
        <dbReference type="SAM" id="MobiDB-lite"/>
    </source>
</evidence>
<evidence type="ECO:0000256" key="13">
    <source>
        <dbReference type="ARBA" id="ARBA00032719"/>
    </source>
</evidence>
<feature type="compositionally biased region" description="Basic and acidic residues" evidence="17">
    <location>
        <begin position="256"/>
        <end position="269"/>
    </location>
</feature>
<organism evidence="21 22">
    <name type="scientific">Erinaceus europaeus</name>
    <name type="common">Western European hedgehog</name>
    <dbReference type="NCBI Taxonomy" id="9365"/>
    <lineage>
        <taxon>Eukaryota</taxon>
        <taxon>Metazoa</taxon>
        <taxon>Chordata</taxon>
        <taxon>Craniata</taxon>
        <taxon>Vertebrata</taxon>
        <taxon>Euteleostomi</taxon>
        <taxon>Mammalia</taxon>
        <taxon>Eutheria</taxon>
        <taxon>Laurasiatheria</taxon>
        <taxon>Eulipotyphla</taxon>
        <taxon>Erinaceidae</taxon>
        <taxon>Erinaceinae</taxon>
        <taxon>Erinaceus</taxon>
    </lineage>
</organism>
<gene>
    <name evidence="22" type="primary">CD40</name>
</gene>
<dbReference type="InterPro" id="IPR052135">
    <property type="entry name" value="TNFRSF5"/>
</dbReference>
<feature type="chain" id="PRO_5010160826" description="Tumor necrosis factor receptor superfamily member 5" evidence="19">
    <location>
        <begin position="21"/>
        <end position="269"/>
    </location>
</feature>
<dbReference type="AlphaFoldDB" id="A0A1S3ACZ2"/>
<feature type="transmembrane region" description="Helical" evidence="18">
    <location>
        <begin position="194"/>
        <end position="215"/>
    </location>
</feature>
<dbReference type="RefSeq" id="XP_007533138.1">
    <property type="nucleotide sequence ID" value="XM_007533076.3"/>
</dbReference>
<dbReference type="GO" id="GO:0006874">
    <property type="term" value="P:intracellular calcium ion homeostasis"/>
    <property type="evidence" value="ECO:0007669"/>
    <property type="project" value="UniProtKB-ARBA"/>
</dbReference>
<feature type="repeat" description="TNFR-Cys" evidence="16">
    <location>
        <begin position="25"/>
        <end position="59"/>
    </location>
</feature>
<dbReference type="GO" id="GO:0006952">
    <property type="term" value="P:defense response"/>
    <property type="evidence" value="ECO:0007669"/>
    <property type="project" value="UniProtKB-ARBA"/>
</dbReference>
<reference evidence="21" key="1">
    <citation type="submission" date="2025-05" db="UniProtKB">
        <authorList>
            <consortium name="RefSeq"/>
        </authorList>
    </citation>
    <scope>NUCLEOTIDE SEQUENCE [LARGE SCALE GENOMIC DNA]</scope>
</reference>
<comment type="caution">
    <text evidence="16">Lacks conserved residue(s) required for the propagation of feature annotation.</text>
</comment>
<dbReference type="InterPro" id="IPR001368">
    <property type="entry name" value="TNFR/NGFR_Cys_rich_reg"/>
</dbReference>
<dbReference type="FunFam" id="2.10.50.10:FF:000041">
    <property type="entry name" value="Tumor necrosis factor receptor superfamily member 5"/>
    <property type="match status" value="1"/>
</dbReference>
<comment type="function">
    <text evidence="14">Receptor for TNFSF5/CD40LG. Transduces TRAF6- and MAP3K8-mediated signals that activate ERK in macrophages and B cells, leading to induction of immunoglobulin secretion.</text>
</comment>
<sequence length="269" mass="30048">MVRLPLQCLVWGCLLTAVYPESSTTCRENKYYKNGQCCDLCPPGKKLVKDCIENSQTECISCNDDEFLPSWNAETRCHQHKYCDHNLGLRVQKKGTLKSDTICMCDEGQHCTSEACERCILHSLCSPGYGVKQIATGISDTKCEPCPFGFFSNVSSSSEKCRPWTSCETKGLEEQQPGTNMTDAVCGFRPRMRALVVIPITIGLLFAVVLLSFCIRKVASNKEPVVEVLPMKHPVETEDLPPVQETLHGYQPVTQEDGKESRISVQERL</sequence>
<dbReference type="InterPro" id="IPR020435">
    <property type="entry name" value="TNFR_5"/>
</dbReference>
<evidence type="ECO:0000256" key="11">
    <source>
        <dbReference type="ARBA" id="ARBA00023180"/>
    </source>
</evidence>
<dbReference type="STRING" id="9365.ENSEEUP00000009536"/>
<dbReference type="PROSITE" id="PS50050">
    <property type="entry name" value="TNFR_NGFR_2"/>
    <property type="match status" value="2"/>
</dbReference>
<dbReference type="PANTHER" id="PTHR46875:SF1">
    <property type="entry name" value="TUMOR NECROSIS FACTOR RECEPTOR SUPERFAMILY MEMBER 5"/>
    <property type="match status" value="1"/>
</dbReference>
<evidence type="ECO:0000256" key="19">
    <source>
        <dbReference type="SAM" id="SignalP"/>
    </source>
</evidence>
<dbReference type="eggNOG" id="ENOG502S5TQ">
    <property type="taxonomic scope" value="Eukaryota"/>
</dbReference>
<feature type="disulfide bond" evidence="16">
    <location>
        <begin position="41"/>
        <end position="59"/>
    </location>
</feature>
<keyword evidence="6" id="KW-0391">Immunity</keyword>
<dbReference type="Proteomes" id="UP001652624">
    <property type="component" value="Chromosome 1"/>
</dbReference>
<keyword evidence="10 22" id="KW-0675">Receptor</keyword>
<dbReference type="SUPFAM" id="SSF57586">
    <property type="entry name" value="TNF receptor-like"/>
    <property type="match status" value="2"/>
</dbReference>
<keyword evidence="7 18" id="KW-1133">Transmembrane helix</keyword>
<evidence type="ECO:0000256" key="14">
    <source>
        <dbReference type="ARBA" id="ARBA00045871"/>
    </source>
</evidence>
<evidence type="ECO:0000256" key="15">
    <source>
        <dbReference type="ARBA" id="ARBA00061831"/>
    </source>
</evidence>
<feature type="region of interest" description="Disordered" evidence="17">
    <location>
        <begin position="249"/>
        <end position="269"/>
    </location>
</feature>
<evidence type="ECO:0000313" key="21">
    <source>
        <dbReference type="Proteomes" id="UP001652624"/>
    </source>
</evidence>
<dbReference type="GO" id="GO:0045935">
    <property type="term" value="P:positive regulation of nucleobase-containing compound metabolic process"/>
    <property type="evidence" value="ECO:0007669"/>
    <property type="project" value="UniProtKB-ARBA"/>
</dbReference>
<evidence type="ECO:0000259" key="20">
    <source>
        <dbReference type="PROSITE" id="PS50050"/>
    </source>
</evidence>
<evidence type="ECO:0000256" key="2">
    <source>
        <dbReference type="ARBA" id="ARBA00015766"/>
    </source>
</evidence>
<proteinExistence type="predicted"/>
<evidence type="ECO:0000256" key="10">
    <source>
        <dbReference type="ARBA" id="ARBA00023170"/>
    </source>
</evidence>
<keyword evidence="4 19" id="KW-0732">Signal</keyword>
<dbReference type="CDD" id="cd13407">
    <property type="entry name" value="TNFRSF5"/>
    <property type="match status" value="1"/>
</dbReference>
<evidence type="ECO:0000256" key="5">
    <source>
        <dbReference type="ARBA" id="ARBA00022737"/>
    </source>
</evidence>
<dbReference type="GO" id="GO:0035631">
    <property type="term" value="C:CD40 receptor complex"/>
    <property type="evidence" value="ECO:0007669"/>
    <property type="project" value="TreeGrafter"/>
</dbReference>
<dbReference type="GO" id="GO:0051094">
    <property type="term" value="P:positive regulation of developmental process"/>
    <property type="evidence" value="ECO:0007669"/>
    <property type="project" value="UniProtKB-ARBA"/>
</dbReference>
<feature type="disulfide bond" evidence="16">
    <location>
        <begin position="146"/>
        <end position="161"/>
    </location>
</feature>
<evidence type="ECO:0000256" key="3">
    <source>
        <dbReference type="ARBA" id="ARBA00022692"/>
    </source>
</evidence>
<evidence type="ECO:0000256" key="7">
    <source>
        <dbReference type="ARBA" id="ARBA00022989"/>
    </source>
</evidence>
<feature type="repeat" description="TNFR-Cys" evidence="16">
    <location>
        <begin position="145"/>
        <end position="186"/>
    </location>
</feature>
<reference evidence="22" key="2">
    <citation type="submission" date="2025-08" db="UniProtKB">
        <authorList>
            <consortium name="RefSeq"/>
        </authorList>
    </citation>
    <scope>IDENTIFICATION</scope>
</reference>
<evidence type="ECO:0000256" key="9">
    <source>
        <dbReference type="ARBA" id="ARBA00023157"/>
    </source>
</evidence>
<evidence type="ECO:0000256" key="16">
    <source>
        <dbReference type="PROSITE-ProRule" id="PRU00206"/>
    </source>
</evidence>
<keyword evidence="11" id="KW-0325">Glycoprotein</keyword>
<dbReference type="SMART" id="SM00208">
    <property type="entry name" value="TNFR"/>
    <property type="match status" value="4"/>
</dbReference>
<evidence type="ECO:0000256" key="18">
    <source>
        <dbReference type="SAM" id="Phobius"/>
    </source>
</evidence>
<dbReference type="GO" id="GO:0002768">
    <property type="term" value="P:immune response-regulating cell surface receptor signaling pathway"/>
    <property type="evidence" value="ECO:0007669"/>
    <property type="project" value="TreeGrafter"/>
</dbReference>
<dbReference type="GO" id="GO:0023035">
    <property type="term" value="P:CD40 signaling pathway"/>
    <property type="evidence" value="ECO:0007669"/>
    <property type="project" value="UniProtKB-ARBA"/>
</dbReference>
<dbReference type="InParanoid" id="A0A1S3ACZ2"/>
<dbReference type="GO" id="GO:0009897">
    <property type="term" value="C:external side of plasma membrane"/>
    <property type="evidence" value="ECO:0007669"/>
    <property type="project" value="InterPro"/>
</dbReference>